<reference evidence="3" key="1">
    <citation type="journal article" date="2019" name="Int. J. Syst. Evol. Microbiol.">
        <title>The Global Catalogue of Microorganisms (GCM) 10K type strain sequencing project: providing services to taxonomists for standard genome sequencing and annotation.</title>
        <authorList>
            <consortium name="The Broad Institute Genomics Platform"/>
            <consortium name="The Broad Institute Genome Sequencing Center for Infectious Disease"/>
            <person name="Wu L."/>
            <person name="Ma J."/>
        </authorList>
    </citation>
    <scope>NUCLEOTIDE SEQUENCE [LARGE SCALE GENOMIC DNA]</scope>
    <source>
        <strain evidence="3">KCTC 15012</strain>
    </source>
</reference>
<evidence type="ECO:0000256" key="1">
    <source>
        <dbReference type="SAM" id="Phobius"/>
    </source>
</evidence>
<keyword evidence="1" id="KW-1133">Transmembrane helix</keyword>
<evidence type="ECO:0000313" key="3">
    <source>
        <dbReference type="Proteomes" id="UP001596132"/>
    </source>
</evidence>
<dbReference type="EMBL" id="JBHSPP010000017">
    <property type="protein sequence ID" value="MFC5707616.1"/>
    <property type="molecule type" value="Genomic_DNA"/>
</dbReference>
<organism evidence="2 3">
    <name type="scientific">Aeromonas eucrenophila</name>
    <dbReference type="NCBI Taxonomy" id="649"/>
    <lineage>
        <taxon>Bacteria</taxon>
        <taxon>Pseudomonadati</taxon>
        <taxon>Pseudomonadota</taxon>
        <taxon>Gammaproteobacteria</taxon>
        <taxon>Aeromonadales</taxon>
        <taxon>Aeromonadaceae</taxon>
        <taxon>Aeromonas</taxon>
    </lineage>
</organism>
<protein>
    <submittedName>
        <fullName evidence="2">Uncharacterized protein</fullName>
    </submittedName>
</protein>
<dbReference type="RefSeq" id="WP_042642129.1">
    <property type="nucleotide sequence ID" value="NZ_CDDF01000011.1"/>
</dbReference>
<gene>
    <name evidence="2" type="ORF">ACFPVW_16490</name>
</gene>
<proteinExistence type="predicted"/>
<accession>A0ABW0YFX8</accession>
<evidence type="ECO:0000313" key="2">
    <source>
        <dbReference type="EMBL" id="MFC5707616.1"/>
    </source>
</evidence>
<dbReference type="Proteomes" id="UP001596132">
    <property type="component" value="Unassembled WGS sequence"/>
</dbReference>
<keyword evidence="1" id="KW-0812">Transmembrane</keyword>
<feature type="transmembrane region" description="Helical" evidence="1">
    <location>
        <begin position="12"/>
        <end position="30"/>
    </location>
</feature>
<keyword evidence="1" id="KW-0472">Membrane</keyword>
<comment type="caution">
    <text evidence="2">The sequence shown here is derived from an EMBL/GenBank/DDBJ whole genome shotgun (WGS) entry which is preliminary data.</text>
</comment>
<keyword evidence="3" id="KW-1185">Reference proteome</keyword>
<feature type="transmembrane region" description="Helical" evidence="1">
    <location>
        <begin position="50"/>
        <end position="67"/>
    </location>
</feature>
<name>A0ABW0YFX8_9GAMM</name>
<sequence>MSVDKDLERQYRKNLMIVASLVLMYSIAGGQMTSDLSMFGAKLTFSRPEWLEYAMVFVMCFFWWRHWQVSKDIRNDIKNQAIHNAKFPNYVYEHIKIRLCDRFGCSEDDYVVRPSIYGVEIAEKAIPFSDSGTVFNLTDVGFISVVFSGGSEIFEFKLDSTWCIASFKYRVAWVTNAIHQTQFGDAILPTLTSMAAITSYFLQKIIL</sequence>